<proteinExistence type="predicted"/>
<organism evidence="1 2">
    <name type="scientific">Pseudoxanthomonas taiwanensis</name>
    <dbReference type="NCBI Taxonomy" id="176598"/>
    <lineage>
        <taxon>Bacteria</taxon>
        <taxon>Pseudomonadati</taxon>
        <taxon>Pseudomonadota</taxon>
        <taxon>Gammaproteobacteria</taxon>
        <taxon>Lysobacterales</taxon>
        <taxon>Lysobacteraceae</taxon>
        <taxon>Pseudoxanthomonas</taxon>
    </lineage>
</organism>
<dbReference type="RefSeq" id="WP_162125001.1">
    <property type="nucleotide sequence ID" value="NZ_PDWK01000055.1"/>
</dbReference>
<comment type="caution">
    <text evidence="1">The sequence shown here is derived from an EMBL/GenBank/DDBJ whole genome shotgun (WGS) entry which is preliminary data.</text>
</comment>
<name>A0A921NS44_9GAMM</name>
<reference evidence="1" key="1">
    <citation type="submission" date="2017-10" db="EMBL/GenBank/DDBJ databases">
        <title>Whole genome sequencing of members of genus Pseudoxanthomonas.</title>
        <authorList>
            <person name="Kumar S."/>
            <person name="Bansal K."/>
            <person name="Kaur A."/>
            <person name="Patil P."/>
            <person name="Sharma S."/>
            <person name="Patil P.B."/>
        </authorList>
    </citation>
    <scope>NUCLEOTIDE SEQUENCE</scope>
    <source>
        <strain evidence="1">DSM 22914</strain>
    </source>
</reference>
<dbReference type="OrthoDB" id="5966759at2"/>
<evidence type="ECO:0000313" key="1">
    <source>
        <dbReference type="EMBL" id="KAF1688309.1"/>
    </source>
</evidence>
<dbReference type="Proteomes" id="UP000717981">
    <property type="component" value="Unassembled WGS sequence"/>
</dbReference>
<keyword evidence="2" id="KW-1185">Reference proteome</keyword>
<sequence>MGTPGYQVPGRTPVDAFPDSGYWYQQFRSEPYYREGDTYEDYEAAYRTGHAGRSRHPGLDFAAAETRLREEWEAGKGPSRLDWDRARLAVQRAWERALGRGEGGGIR</sequence>
<evidence type="ECO:0000313" key="2">
    <source>
        <dbReference type="Proteomes" id="UP000717981"/>
    </source>
</evidence>
<dbReference type="AlphaFoldDB" id="A0A921NS44"/>
<protein>
    <submittedName>
        <fullName evidence="1">Uncharacterized protein</fullName>
    </submittedName>
</protein>
<accession>A0A921NS44</accession>
<dbReference type="EMBL" id="PDWK01000055">
    <property type="protein sequence ID" value="KAF1688309.1"/>
    <property type="molecule type" value="Genomic_DNA"/>
</dbReference>
<gene>
    <name evidence="1" type="ORF">CR938_10720</name>
</gene>